<protein>
    <recommendedName>
        <fullName evidence="3">Transmembrane protein</fullName>
    </recommendedName>
</protein>
<dbReference type="AlphaFoldDB" id="A0A1Y5PUN3"/>
<dbReference type="RefSeq" id="WP_295319814.1">
    <property type="nucleotide sequence ID" value="NZ_LT598653.1"/>
</dbReference>
<evidence type="ECO:0000313" key="2">
    <source>
        <dbReference type="EMBL" id="SBV33670.1"/>
    </source>
</evidence>
<dbReference type="EMBL" id="LT598653">
    <property type="protein sequence ID" value="SBV33670.1"/>
    <property type="molecule type" value="Genomic_DNA"/>
</dbReference>
<sequence>MFAYKSPAIRRYTIRLAILMSLYLVILFIAVRTFRHGDIAGLPAYALAIAPALPIIGVFWAVMRLLVEEPDEFLRMLQVRQCLFATGFCLTVMTVWEFLQNFELAAPGNGGFGAAFFWFVGLGLGAAYNRITLGAAGVCA</sequence>
<feature type="transmembrane region" description="Helical" evidence="1">
    <location>
        <begin position="12"/>
        <end position="31"/>
    </location>
</feature>
<evidence type="ECO:0000256" key="1">
    <source>
        <dbReference type="SAM" id="Phobius"/>
    </source>
</evidence>
<gene>
    <name evidence="2" type="ORF">SPPYR_2550</name>
</gene>
<keyword evidence="1" id="KW-0472">Membrane</keyword>
<dbReference type="KEGG" id="sphu:SPPYR_2550"/>
<organism evidence="2">
    <name type="scientific">uncultured Sphingopyxis sp</name>
    <dbReference type="NCBI Taxonomy" id="310581"/>
    <lineage>
        <taxon>Bacteria</taxon>
        <taxon>Pseudomonadati</taxon>
        <taxon>Pseudomonadota</taxon>
        <taxon>Alphaproteobacteria</taxon>
        <taxon>Sphingomonadales</taxon>
        <taxon>Sphingomonadaceae</taxon>
        <taxon>Sphingopyxis</taxon>
        <taxon>environmental samples</taxon>
    </lineage>
</organism>
<feature type="transmembrane region" description="Helical" evidence="1">
    <location>
        <begin position="79"/>
        <end position="99"/>
    </location>
</feature>
<feature type="transmembrane region" description="Helical" evidence="1">
    <location>
        <begin position="111"/>
        <end position="128"/>
    </location>
</feature>
<reference evidence="2" key="1">
    <citation type="submission" date="2016-03" db="EMBL/GenBank/DDBJ databases">
        <authorList>
            <person name="Ploux O."/>
        </authorList>
    </citation>
    <scope>NUCLEOTIDE SEQUENCE</scope>
    <source>
        <strain evidence="2">UC10</strain>
    </source>
</reference>
<keyword evidence="1" id="KW-0812">Transmembrane</keyword>
<keyword evidence="1" id="KW-1133">Transmembrane helix</keyword>
<name>A0A1Y5PUN3_9SPHN</name>
<feature type="transmembrane region" description="Helical" evidence="1">
    <location>
        <begin position="43"/>
        <end position="67"/>
    </location>
</feature>
<accession>A0A1Y5PUN3</accession>
<evidence type="ECO:0008006" key="3">
    <source>
        <dbReference type="Google" id="ProtNLM"/>
    </source>
</evidence>
<proteinExistence type="predicted"/>